<name>A0ABX8F5D6_9PSED</name>
<evidence type="ECO:0000256" key="2">
    <source>
        <dbReference type="ARBA" id="ARBA00022475"/>
    </source>
</evidence>
<feature type="transmembrane region" description="Helical" evidence="6">
    <location>
        <begin position="282"/>
        <end position="302"/>
    </location>
</feature>
<dbReference type="SUPFAM" id="SSF103473">
    <property type="entry name" value="MFS general substrate transporter"/>
    <property type="match status" value="1"/>
</dbReference>
<keyword evidence="9" id="KW-1185">Reference proteome</keyword>
<keyword evidence="2" id="KW-1003">Cell membrane</keyword>
<evidence type="ECO:0000256" key="6">
    <source>
        <dbReference type="SAM" id="Phobius"/>
    </source>
</evidence>
<feature type="transmembrane region" description="Helical" evidence="6">
    <location>
        <begin position="54"/>
        <end position="78"/>
    </location>
</feature>
<dbReference type="InterPro" id="IPR036259">
    <property type="entry name" value="MFS_trans_sf"/>
</dbReference>
<keyword evidence="4 6" id="KW-1133">Transmembrane helix</keyword>
<keyword evidence="3 6" id="KW-0812">Transmembrane</keyword>
<organism evidence="8 9">
    <name type="scientific">Pseudomonas hormoni</name>
    <dbReference type="NCBI Taxonomy" id="3093767"/>
    <lineage>
        <taxon>Bacteria</taxon>
        <taxon>Pseudomonadati</taxon>
        <taxon>Pseudomonadota</taxon>
        <taxon>Gammaproteobacteria</taxon>
        <taxon>Pseudomonadales</taxon>
        <taxon>Pseudomonadaceae</taxon>
        <taxon>Pseudomonas</taxon>
    </lineage>
</organism>
<dbReference type="RefSeq" id="WP_214383491.1">
    <property type="nucleotide sequence ID" value="NZ_CP075566.1"/>
</dbReference>
<feature type="transmembrane region" description="Helical" evidence="6">
    <location>
        <begin position="85"/>
        <end position="105"/>
    </location>
</feature>
<feature type="transmembrane region" description="Helical" evidence="6">
    <location>
        <begin position="372"/>
        <end position="389"/>
    </location>
</feature>
<dbReference type="Pfam" id="PF07690">
    <property type="entry name" value="MFS_1"/>
    <property type="match status" value="1"/>
</dbReference>
<evidence type="ECO:0000256" key="4">
    <source>
        <dbReference type="ARBA" id="ARBA00022989"/>
    </source>
</evidence>
<feature type="transmembrane region" description="Helical" evidence="6">
    <location>
        <begin position="111"/>
        <end position="132"/>
    </location>
</feature>
<evidence type="ECO:0000256" key="1">
    <source>
        <dbReference type="ARBA" id="ARBA00004651"/>
    </source>
</evidence>
<feature type="domain" description="Major facilitator superfamily (MFS) profile" evidence="7">
    <location>
        <begin position="20"/>
        <end position="394"/>
    </location>
</feature>
<dbReference type="EMBL" id="CP075566">
    <property type="protein sequence ID" value="QVW26128.1"/>
    <property type="molecule type" value="Genomic_DNA"/>
</dbReference>
<keyword evidence="5 6" id="KW-0472">Membrane</keyword>
<feature type="transmembrane region" description="Helical" evidence="6">
    <location>
        <begin position="341"/>
        <end position="366"/>
    </location>
</feature>
<feature type="transmembrane region" description="Helical" evidence="6">
    <location>
        <begin position="17"/>
        <end position="42"/>
    </location>
</feature>
<feature type="transmembrane region" description="Helical" evidence="6">
    <location>
        <begin position="144"/>
        <end position="164"/>
    </location>
</feature>
<feature type="transmembrane region" description="Helical" evidence="6">
    <location>
        <begin position="257"/>
        <end position="275"/>
    </location>
</feature>
<feature type="transmembrane region" description="Helical" evidence="6">
    <location>
        <begin position="219"/>
        <end position="237"/>
    </location>
</feature>
<feature type="transmembrane region" description="Helical" evidence="6">
    <location>
        <begin position="308"/>
        <end position="329"/>
    </location>
</feature>
<dbReference type="Proteomes" id="UP000681155">
    <property type="component" value="Chromosome"/>
</dbReference>
<proteinExistence type="predicted"/>
<accession>A0ABX8F5D6</accession>
<evidence type="ECO:0000256" key="3">
    <source>
        <dbReference type="ARBA" id="ARBA00022692"/>
    </source>
</evidence>
<protein>
    <submittedName>
        <fullName evidence="8">MFS transporter</fullName>
    </submittedName>
</protein>
<dbReference type="Gene3D" id="1.20.1250.20">
    <property type="entry name" value="MFS general substrate transporter like domains"/>
    <property type="match status" value="1"/>
</dbReference>
<evidence type="ECO:0000256" key="5">
    <source>
        <dbReference type="ARBA" id="ARBA00023136"/>
    </source>
</evidence>
<dbReference type="PANTHER" id="PTHR43124">
    <property type="entry name" value="PURINE EFFLUX PUMP PBUE"/>
    <property type="match status" value="1"/>
</dbReference>
<dbReference type="CDD" id="cd17324">
    <property type="entry name" value="MFS_NepI_like"/>
    <property type="match status" value="1"/>
</dbReference>
<dbReference type="PANTHER" id="PTHR43124:SF3">
    <property type="entry name" value="CHLORAMPHENICOL EFFLUX PUMP RV0191"/>
    <property type="match status" value="1"/>
</dbReference>
<evidence type="ECO:0000313" key="8">
    <source>
        <dbReference type="EMBL" id="QVW26128.1"/>
    </source>
</evidence>
<dbReference type="InterPro" id="IPR011701">
    <property type="entry name" value="MFS"/>
</dbReference>
<feature type="transmembrane region" description="Helical" evidence="6">
    <location>
        <begin position="176"/>
        <end position="198"/>
    </location>
</feature>
<gene>
    <name evidence="8" type="ORF">KJF94_11555</name>
</gene>
<reference evidence="8 9" key="1">
    <citation type="submission" date="2021-05" db="EMBL/GenBank/DDBJ databases">
        <title>Complete genome of the cytokinin-producing biocontrol strain Pseudomonas fluorescens G20-18.</title>
        <authorList>
            <person name="Nielsen T.K."/>
            <person name="Mekureyaw M.F."/>
            <person name="Hansen L.H."/>
            <person name="Nicolaisen M.H."/>
            <person name="Roitsch T.G."/>
            <person name="Hennessy R.C."/>
        </authorList>
    </citation>
    <scope>NUCLEOTIDE SEQUENCE [LARGE SCALE GENOMIC DNA]</scope>
    <source>
        <strain evidence="8 9">G20-18</strain>
    </source>
</reference>
<dbReference type="PROSITE" id="PS50850">
    <property type="entry name" value="MFS"/>
    <property type="match status" value="1"/>
</dbReference>
<evidence type="ECO:0000313" key="9">
    <source>
        <dbReference type="Proteomes" id="UP000681155"/>
    </source>
</evidence>
<dbReference type="InterPro" id="IPR020846">
    <property type="entry name" value="MFS_dom"/>
</dbReference>
<evidence type="ECO:0000259" key="7">
    <source>
        <dbReference type="PROSITE" id="PS50850"/>
    </source>
</evidence>
<sequence>MPSSCENIESPPTTWQAWLAVLSVAAGTFLLVTSEFLPIGLLTPIADSLDITKGIAGLSVTTPGFVAAFAAPALTLLAGRLDRRLKLLCMTVLICVSNLIVAFASDVTLLLVGRVFLGVAVGGFWTFAVSAGRRLIPHASGARATALISAGISIGMILGVPAGSQLGEWLGWRQAFLANAGLGMIVLMSQLVLVPSLPVHQSIGLHHLRALFTVTQARLGLLTTLFLFAGQFAGYTYLEPFLKTFTGVDQLTLTRLLFTYGLFGIAGNFFAEIAADKSIRRAFIAMSVLLGTTILLGGLLVLGPLSAYLFSAVWGFAFGAIPVCMQIWMYQAAPDNYESGAALFVSVAQIALALGALSGGLMIDWIGPSDTLIVAGVLCLIAALLLDGLSKDSKTNPIVVPMK</sequence>
<dbReference type="InterPro" id="IPR050189">
    <property type="entry name" value="MFS_Efflux_Transporters"/>
</dbReference>
<comment type="subcellular location">
    <subcellularLocation>
        <location evidence="1">Cell membrane</location>
        <topology evidence="1">Multi-pass membrane protein</topology>
    </subcellularLocation>
</comment>